<dbReference type="InterPro" id="IPR000719">
    <property type="entry name" value="Prot_kinase_dom"/>
</dbReference>
<dbReference type="Pfam" id="PF00069">
    <property type="entry name" value="Pkinase"/>
    <property type="match status" value="1"/>
</dbReference>
<evidence type="ECO:0000256" key="4">
    <source>
        <dbReference type="ARBA" id="ARBA00022741"/>
    </source>
</evidence>
<dbReference type="InterPro" id="IPR011009">
    <property type="entry name" value="Kinase-like_dom_sf"/>
</dbReference>
<dbReference type="AlphaFoldDB" id="A0A5B1CS42"/>
<evidence type="ECO:0000313" key="11">
    <source>
        <dbReference type="Proteomes" id="UP000322699"/>
    </source>
</evidence>
<evidence type="ECO:0000256" key="2">
    <source>
        <dbReference type="ARBA" id="ARBA00022527"/>
    </source>
</evidence>
<protein>
    <recommendedName>
        <fullName evidence="1">non-specific serine/threonine protein kinase</fullName>
        <ecNumber evidence="1">2.7.11.1</ecNumber>
    </recommendedName>
</protein>
<dbReference type="PROSITE" id="PS00107">
    <property type="entry name" value="PROTEIN_KINASE_ATP"/>
    <property type="match status" value="1"/>
</dbReference>
<dbReference type="PANTHER" id="PTHR43289:SF6">
    <property type="entry name" value="SERINE_THREONINE-PROTEIN KINASE NEKL-3"/>
    <property type="match status" value="1"/>
</dbReference>
<keyword evidence="3 10" id="KW-0808">Transferase</keyword>
<keyword evidence="8" id="KW-0812">Transmembrane</keyword>
<comment type="caution">
    <text evidence="10">The sequence shown here is derived from an EMBL/GenBank/DDBJ whole genome shotgun (WGS) entry which is preliminary data.</text>
</comment>
<feature type="binding site" evidence="7">
    <location>
        <position position="153"/>
    </location>
    <ligand>
        <name>ATP</name>
        <dbReference type="ChEBI" id="CHEBI:30616"/>
    </ligand>
</feature>
<keyword evidence="8" id="KW-0472">Membrane</keyword>
<feature type="transmembrane region" description="Helical" evidence="8">
    <location>
        <begin position="403"/>
        <end position="421"/>
    </location>
</feature>
<dbReference type="InterPro" id="IPR011852">
    <property type="entry name" value="TRAP_TAXI"/>
</dbReference>
<evidence type="ECO:0000256" key="8">
    <source>
        <dbReference type="SAM" id="Phobius"/>
    </source>
</evidence>
<dbReference type="Proteomes" id="UP000322699">
    <property type="component" value="Unassembled WGS sequence"/>
</dbReference>
<keyword evidence="2" id="KW-0723">Serine/threonine-protein kinase</keyword>
<dbReference type="Pfam" id="PF16868">
    <property type="entry name" value="NMT1_3"/>
    <property type="match status" value="1"/>
</dbReference>
<dbReference type="PANTHER" id="PTHR43289">
    <property type="entry name" value="MITOGEN-ACTIVATED PROTEIN KINASE KINASE KINASE 20-RELATED"/>
    <property type="match status" value="1"/>
</dbReference>
<dbReference type="InterPro" id="IPR008271">
    <property type="entry name" value="Ser/Thr_kinase_AS"/>
</dbReference>
<dbReference type="EMBL" id="VRLW01000001">
    <property type="protein sequence ID" value="KAA1262490.1"/>
    <property type="molecule type" value="Genomic_DNA"/>
</dbReference>
<keyword evidence="6 7" id="KW-0067">ATP-binding</keyword>
<feature type="domain" description="Protein kinase" evidence="9">
    <location>
        <begin position="124"/>
        <end position="386"/>
    </location>
</feature>
<dbReference type="EC" id="2.7.11.1" evidence="1"/>
<evidence type="ECO:0000256" key="6">
    <source>
        <dbReference type="ARBA" id="ARBA00022840"/>
    </source>
</evidence>
<sequence length="740" mass="80471">MDKAFAAYLRSCDAGELSSREEFLSQFPELSDQLKELIDAADMIGNFTTGSSGAINEGDQNQFADQKDEFGAEPGAETIGLNEVGRQLGLTGELSGGDPAVTLPMANRAKGDPGPTLPFDLGDYLLLDVIGRGGMGIVYRAKQSELDREVAVKMIRSGMLASESEVRRFYTEAQAAARLHHPGIVSVFQFGHRAGHHFFSMEYVRGTDLQRKINNGQLQVNEAVGYVRDVALAIHHAHQKGVLHRDLKPANVLIDERNKILVTDFGLAKHLDCDSSVTGSGDAIGTPHYMAPEQASGLSDRANAQSDVYSLGAILFSALAGRPPIVADTVMQTLVNVVHDPAPLIRSLRPDVPIDIETIIAKCLEKKPAKRYESAAKLADELNAFLEGRPIEARPRSRAMKTWHWIEGIPLVGAIMGRRILHGSDSHRRFQAALLLLLLMTPFFAVAAFAMLQSYQDAIPATVRFAGGIEGGRYTQISEALADRIKTRHGAKTLVMNSSGSLVNRDRLMRGQIDLAPMQATAISGDRLRVVAPLFYELLYVFARKDTAIESLADLKNATVAIGPDGSGSQATAELVFASLGFDQAAVNRRVDSWQDLFSDQPPDAAMICIGRGSNLVNRLIESGRWRLIPIQQSVQISLQHPTLRPMTIVRSDFSSLDLPAFESSKQNPTSDWPADGIPTVGTTGFLAAMDDAPAELIVAALESLYADPPLGTDLIPRSNAAEWQGLAFHRAARRFYESK</sequence>
<reference evidence="10 11" key="1">
    <citation type="submission" date="2019-08" db="EMBL/GenBank/DDBJ databases">
        <title>Deep-cultivation of Planctomycetes and their phenomic and genomic characterization uncovers novel biology.</title>
        <authorList>
            <person name="Wiegand S."/>
            <person name="Jogler M."/>
            <person name="Boedeker C."/>
            <person name="Pinto D."/>
            <person name="Vollmers J."/>
            <person name="Rivas-Marin E."/>
            <person name="Kohn T."/>
            <person name="Peeters S.H."/>
            <person name="Heuer A."/>
            <person name="Rast P."/>
            <person name="Oberbeckmann S."/>
            <person name="Bunk B."/>
            <person name="Jeske O."/>
            <person name="Meyerdierks A."/>
            <person name="Storesund J.E."/>
            <person name="Kallscheuer N."/>
            <person name="Luecker S."/>
            <person name="Lage O.M."/>
            <person name="Pohl T."/>
            <person name="Merkel B.J."/>
            <person name="Hornburger P."/>
            <person name="Mueller R.-W."/>
            <person name="Bruemmer F."/>
            <person name="Labrenz M."/>
            <person name="Spormann A.M."/>
            <person name="Op Den Camp H."/>
            <person name="Overmann J."/>
            <person name="Amann R."/>
            <person name="Jetten M.S.M."/>
            <person name="Mascher T."/>
            <person name="Medema M.H."/>
            <person name="Devos D.P."/>
            <person name="Kaster A.-K."/>
            <person name="Ovreas L."/>
            <person name="Rohde M."/>
            <person name="Galperin M.Y."/>
            <person name="Jogler C."/>
        </authorList>
    </citation>
    <scope>NUCLEOTIDE SEQUENCE [LARGE SCALE GENOMIC DNA]</scope>
    <source>
        <strain evidence="10 11">LF1</strain>
    </source>
</reference>
<evidence type="ECO:0000256" key="3">
    <source>
        <dbReference type="ARBA" id="ARBA00022679"/>
    </source>
</evidence>
<evidence type="ECO:0000256" key="1">
    <source>
        <dbReference type="ARBA" id="ARBA00012513"/>
    </source>
</evidence>
<dbReference type="Gene3D" id="1.10.510.10">
    <property type="entry name" value="Transferase(Phosphotransferase) domain 1"/>
    <property type="match status" value="1"/>
</dbReference>
<keyword evidence="11" id="KW-1185">Reference proteome</keyword>
<evidence type="ECO:0000313" key="10">
    <source>
        <dbReference type="EMBL" id="KAA1262490.1"/>
    </source>
</evidence>
<evidence type="ECO:0000259" key="9">
    <source>
        <dbReference type="PROSITE" id="PS50011"/>
    </source>
</evidence>
<dbReference type="Gene3D" id="3.40.190.10">
    <property type="entry name" value="Periplasmic binding protein-like II"/>
    <property type="match status" value="2"/>
</dbReference>
<dbReference type="Gene3D" id="3.30.200.20">
    <property type="entry name" value="Phosphorylase Kinase, domain 1"/>
    <property type="match status" value="1"/>
</dbReference>
<dbReference type="GO" id="GO:0004674">
    <property type="term" value="F:protein serine/threonine kinase activity"/>
    <property type="evidence" value="ECO:0007669"/>
    <property type="project" value="UniProtKB-KW"/>
</dbReference>
<keyword evidence="5 10" id="KW-0418">Kinase</keyword>
<proteinExistence type="predicted"/>
<organism evidence="10 11">
    <name type="scientific">Rubripirellula obstinata</name>
    <dbReference type="NCBI Taxonomy" id="406547"/>
    <lineage>
        <taxon>Bacteria</taxon>
        <taxon>Pseudomonadati</taxon>
        <taxon>Planctomycetota</taxon>
        <taxon>Planctomycetia</taxon>
        <taxon>Pirellulales</taxon>
        <taxon>Pirellulaceae</taxon>
        <taxon>Rubripirellula</taxon>
    </lineage>
</organism>
<keyword evidence="8" id="KW-1133">Transmembrane helix</keyword>
<evidence type="ECO:0000256" key="7">
    <source>
        <dbReference type="PROSITE-ProRule" id="PRU10141"/>
    </source>
</evidence>
<name>A0A5B1CS42_9BACT</name>
<feature type="transmembrane region" description="Helical" evidence="8">
    <location>
        <begin position="433"/>
        <end position="452"/>
    </location>
</feature>
<gene>
    <name evidence="10" type="primary">prkC_11</name>
    <name evidence="10" type="ORF">LF1_50550</name>
</gene>
<dbReference type="FunFam" id="1.10.510.10:FF:000021">
    <property type="entry name" value="Serine/threonine protein kinase"/>
    <property type="match status" value="1"/>
</dbReference>
<dbReference type="PROSITE" id="PS00108">
    <property type="entry name" value="PROTEIN_KINASE_ST"/>
    <property type="match status" value="1"/>
</dbReference>
<evidence type="ECO:0000256" key="5">
    <source>
        <dbReference type="ARBA" id="ARBA00022777"/>
    </source>
</evidence>
<dbReference type="RefSeq" id="WP_235033467.1">
    <property type="nucleotide sequence ID" value="NZ_LWSK01000115.1"/>
</dbReference>
<dbReference type="SMART" id="SM00220">
    <property type="entry name" value="S_TKc"/>
    <property type="match status" value="1"/>
</dbReference>
<dbReference type="CDD" id="cd14014">
    <property type="entry name" value="STKc_PknB_like"/>
    <property type="match status" value="1"/>
</dbReference>
<accession>A0A5B1CS42</accession>
<dbReference type="InterPro" id="IPR017441">
    <property type="entry name" value="Protein_kinase_ATP_BS"/>
</dbReference>
<dbReference type="SUPFAM" id="SSF53850">
    <property type="entry name" value="Periplasmic binding protein-like II"/>
    <property type="match status" value="1"/>
</dbReference>
<dbReference type="GO" id="GO:0005524">
    <property type="term" value="F:ATP binding"/>
    <property type="evidence" value="ECO:0007669"/>
    <property type="project" value="UniProtKB-UniRule"/>
</dbReference>
<dbReference type="SUPFAM" id="SSF56112">
    <property type="entry name" value="Protein kinase-like (PK-like)"/>
    <property type="match status" value="1"/>
</dbReference>
<dbReference type="PROSITE" id="PS50011">
    <property type="entry name" value="PROTEIN_KINASE_DOM"/>
    <property type="match status" value="1"/>
</dbReference>
<keyword evidence="4 7" id="KW-0547">Nucleotide-binding</keyword>